<keyword evidence="2" id="KW-1185">Reference proteome</keyword>
<dbReference type="Proteomes" id="UP000032025">
    <property type="component" value="Unassembled WGS sequence"/>
</dbReference>
<dbReference type="EMBL" id="BBJS01000012">
    <property type="protein sequence ID" value="GAN12696.1"/>
    <property type="molecule type" value="Genomic_DNA"/>
</dbReference>
<dbReference type="Pfam" id="PF00494">
    <property type="entry name" value="SQS_PSY"/>
    <property type="match status" value="1"/>
</dbReference>
<protein>
    <submittedName>
        <fullName evidence="1">DNA, contig: SP612</fullName>
    </submittedName>
</protein>
<dbReference type="AlphaFoldDB" id="A0A0C9MPQ0"/>
<sequence length="230" mass="24437">MIDTPAAATPPPAIEAVMREQALAVGYASASAREGFAALLDLDHQLASILQSTTEPMIGQMRLTWWYEVLEKLDREPVPAHPVLQRLAASVLPSGVRGADLAPMIEGWEALLDDGEPLDDTRVERHAEARGGVLFASIGRLLGQAGMAPLGAAWAKADLAQHVSDVAIRARIGTAASSELDAALTEKAPKTVRGLSGLAVLARESLRHPDRLPGHPLRAARLAWHGLTGR</sequence>
<dbReference type="RefSeq" id="WP_007404377.1">
    <property type="nucleotide sequence ID" value="NZ_BBJS01000012.1"/>
</dbReference>
<proteinExistence type="predicted"/>
<evidence type="ECO:0000313" key="2">
    <source>
        <dbReference type="Proteomes" id="UP000032025"/>
    </source>
</evidence>
<dbReference type="GeneID" id="78525962"/>
<name>A0A0C9MPQ0_SPHPI</name>
<gene>
    <name evidence="1" type="ORF">SP6_12_00930</name>
</gene>
<dbReference type="Gene3D" id="1.10.600.10">
    <property type="entry name" value="Farnesyl Diphosphate Synthase"/>
    <property type="match status" value="1"/>
</dbReference>
<organism evidence="1 2">
    <name type="scientific">Sphingomonas paucimobilis NBRC 13935</name>
    <dbReference type="NCBI Taxonomy" id="1219050"/>
    <lineage>
        <taxon>Bacteria</taxon>
        <taxon>Pseudomonadati</taxon>
        <taxon>Pseudomonadota</taxon>
        <taxon>Alphaproteobacteria</taxon>
        <taxon>Sphingomonadales</taxon>
        <taxon>Sphingomonadaceae</taxon>
        <taxon>Sphingomonas</taxon>
    </lineage>
</organism>
<reference evidence="1 2" key="1">
    <citation type="submission" date="2014-08" db="EMBL/GenBank/DDBJ databases">
        <title>Whole genome shotgun sequence of Sphingomonas paucimobilis NBRC 13935.</title>
        <authorList>
            <person name="Hosoyama A."/>
            <person name="Hashimoto M."/>
            <person name="Hosoyama Y."/>
            <person name="Noguchi M."/>
            <person name="Uohara A."/>
            <person name="Ohji S."/>
            <person name="Katano-Makiyama Y."/>
            <person name="Ichikawa N."/>
            <person name="Kimura A."/>
            <person name="Yamazoe A."/>
            <person name="Fujita N."/>
        </authorList>
    </citation>
    <scope>NUCLEOTIDE SEQUENCE [LARGE SCALE GENOMIC DNA]</scope>
    <source>
        <strain evidence="1 2">NBRC 13935</strain>
    </source>
</reference>
<dbReference type="InterPro" id="IPR002060">
    <property type="entry name" value="Squ/phyt_synthse"/>
</dbReference>
<comment type="caution">
    <text evidence="1">The sequence shown here is derived from an EMBL/GenBank/DDBJ whole genome shotgun (WGS) entry which is preliminary data.</text>
</comment>
<evidence type="ECO:0000313" key="1">
    <source>
        <dbReference type="EMBL" id="GAN12696.1"/>
    </source>
</evidence>
<dbReference type="SUPFAM" id="SSF48576">
    <property type="entry name" value="Terpenoid synthases"/>
    <property type="match status" value="1"/>
</dbReference>
<accession>A0A0C9MPQ0</accession>
<dbReference type="InterPro" id="IPR008949">
    <property type="entry name" value="Isoprenoid_synthase_dom_sf"/>
</dbReference>